<evidence type="ECO:0000256" key="8">
    <source>
        <dbReference type="ARBA" id="ARBA00047669"/>
    </source>
</evidence>
<keyword evidence="7 12" id="KW-1015">Disulfide bond</keyword>
<gene>
    <name evidence="15" type="ORF">A1Q1_06697</name>
</gene>
<dbReference type="PANTHER" id="PTHR11742:SF55">
    <property type="entry name" value="ENDOPLASMIC RETICULUM MANNOSYL-OLIGOSACCHARIDE 1,2-ALPHA-MANNOSIDASE"/>
    <property type="match status" value="1"/>
</dbReference>
<keyword evidence="5 13" id="KW-0378">Hydrolase</keyword>
<dbReference type="EC" id="3.2.1.-" evidence="13"/>
<comment type="similarity">
    <text evidence="3 13">Belongs to the glycosyl hydrolase 47 family.</text>
</comment>
<evidence type="ECO:0000256" key="5">
    <source>
        <dbReference type="ARBA" id="ARBA00022801"/>
    </source>
</evidence>
<evidence type="ECO:0000256" key="14">
    <source>
        <dbReference type="SAM" id="MobiDB-lite"/>
    </source>
</evidence>
<dbReference type="EMBL" id="ALBS01000036">
    <property type="protein sequence ID" value="EJT52067.1"/>
    <property type="molecule type" value="Genomic_DNA"/>
</dbReference>
<evidence type="ECO:0000256" key="6">
    <source>
        <dbReference type="ARBA" id="ARBA00022837"/>
    </source>
</evidence>
<sequence>MSELRARSTGKEKAQASKNDQPVKSQAKKHFIKKAPEPAKSGESSTFLPGMKFGVIDIKEHVPTGGRVHLEADEERRDAIRDAFQWSWDAYERCAFGTDELHPISCGGYNLSETGPIGYTIVDSLDTLLVMNFTEEYHRAADWCKKNLDFDRDSTFNTFETTIRVLGGLLAAHYLTSISDDPKIAADAPFYLEKATDLGERILPAFDSPSGIPYSGVNLHTRTGVPDRDNNGLSSLAEATTLQLEFKYLSYLTGDPIYWRKAERVMDVVRQGATNGIAPIFINPQNGAFVASDIRLGSRGDSYYEYLIKQYLQTNREESVYRDMYDHAMDAIKTHLMTRSKKSNLLYTHEFTPARHPETGTQSWAIEPKQDHLVCFLAGSFLLGVTEGGKRELDWKNLDQVDQEDYMAGTGLMETCVDTYNTPTGLGAEIVMFRMREDPLADEEDWYIKSGKNLIDSRNILRPETVESLFLAYRLTGDERYRDYGWKIFQAFEKHCKVDTGGYANIRDVREVPAEKEDRMETFWLSETLKYLYLLFDDSDHIALDKHVFNTEAHIFPVFNPKQFLTPFATS</sequence>
<feature type="active site" description="Proton donor" evidence="10">
    <location>
        <position position="429"/>
    </location>
</feature>
<reference evidence="15 16" key="1">
    <citation type="journal article" date="2012" name="Eukaryot. Cell">
        <title>Draft genome sequence of CBS 2479, the standard type strain of Trichosporon asahii.</title>
        <authorList>
            <person name="Yang R.Y."/>
            <person name="Li H.T."/>
            <person name="Zhu H."/>
            <person name="Zhou G.P."/>
            <person name="Wang M."/>
            <person name="Wang L."/>
        </authorList>
    </citation>
    <scope>NUCLEOTIDE SEQUENCE [LARGE SCALE GENOMIC DNA]</scope>
    <source>
        <strain evidence="16">ATCC 90039 / CBS 2479 / JCM 2466 / KCTC 7840 / NCYC 2677 / UAMH 7654</strain>
    </source>
</reference>
<feature type="disulfide bond" evidence="12">
    <location>
        <begin position="375"/>
        <end position="416"/>
    </location>
</feature>
<feature type="compositionally biased region" description="Basic and acidic residues" evidence="14">
    <location>
        <begin position="1"/>
        <end position="15"/>
    </location>
</feature>
<dbReference type="GO" id="GO:0016020">
    <property type="term" value="C:membrane"/>
    <property type="evidence" value="ECO:0007669"/>
    <property type="project" value="InterPro"/>
</dbReference>
<dbReference type="KEGG" id="tasa:A1Q1_06697"/>
<comment type="catalytic activity">
    <reaction evidence="8">
        <text>N(4)-(alpha-D-Man-(1-&gt;2)-alpha-D-Man-(1-&gt;2)-alpha-D-Man-(1-&gt;3)-[alpha-D-Man-(1-&gt;3)-[alpha-D-Man-(1-&gt;2)-alpha-D-Man-(1-&gt;6)]-alpha-D-Man-(1-&gt;6)]-beta-D-Man-(1-&gt;4)-beta-D-GlcNAc-(1-&gt;4)-beta-D-GlcNAc)-L-asparaginyl-[protein] (N-glucan mannose isomer 8A1,2,3B1,3) + 3 H2O = N(4)-(alpha-D-Man-(1-&gt;3)-[alpha-D-Man-(1-&gt;3)-[alpha-D-Man-(1-&gt;6)]-alpha-D-Man-(1-&gt;6)]-beta-D-Man-(1-&gt;4)-beta-D-GlcNAc-(1-&gt;4)-beta-D-GlcNAc)-L-asparaginyl-[protein] (N-glucan mannose isomer 5A1,2) + 3 beta-D-mannose</text>
        <dbReference type="Rhea" id="RHEA:56028"/>
        <dbReference type="Rhea" id="RHEA-COMP:14358"/>
        <dbReference type="Rhea" id="RHEA-COMP:14367"/>
        <dbReference type="ChEBI" id="CHEBI:15377"/>
        <dbReference type="ChEBI" id="CHEBI:28563"/>
        <dbReference type="ChEBI" id="CHEBI:59087"/>
        <dbReference type="ChEBI" id="CHEBI:60628"/>
        <dbReference type="EC" id="3.2.1.113"/>
    </reaction>
</comment>
<keyword evidence="6 11" id="KW-0106">Calcium</keyword>
<dbReference type="AlphaFoldDB" id="J6FA17"/>
<evidence type="ECO:0000256" key="10">
    <source>
        <dbReference type="PIRSR" id="PIRSR601382-1"/>
    </source>
</evidence>
<evidence type="ECO:0000256" key="4">
    <source>
        <dbReference type="ARBA" id="ARBA00022723"/>
    </source>
</evidence>
<dbReference type="Proteomes" id="UP000002748">
    <property type="component" value="Unassembled WGS sequence"/>
</dbReference>
<dbReference type="SUPFAM" id="SSF48225">
    <property type="entry name" value="Seven-hairpin glycosidases"/>
    <property type="match status" value="1"/>
</dbReference>
<comment type="catalytic activity">
    <reaction evidence="9">
        <text>N(4)-(alpha-D-Man-(1-&gt;2)-alpha-D-Man-(1-&gt;2)-alpha-D-Man-(1-&gt;3)-[alpha-D-Man-(1-&gt;2)-alpha-D-Man-(1-&gt;3)-[alpha-D-Man-(1-&gt;2)-alpha-D-Man-(1-&gt;6)]-alpha-D-Man-(1-&gt;6)]-beta-D-Man-(1-&gt;4)-beta-D-GlcNAc-(1-&gt;4)-beta-D-GlcNAc)-L-asparaginyl-[protein] (N-glucan mannose isomer 9A1,2,3B1,2,3) + 4 H2O = N(4)-(alpha-D-Man-(1-&gt;3)-[alpha-D-Man-(1-&gt;3)-[alpha-D-Man-(1-&gt;6)]-alpha-D-Man-(1-&gt;6)]-beta-D-Man-(1-&gt;4)-beta-D-GlcNAc-(1-&gt;4)-beta-D-GlcNAc)-L-asparaginyl-[protein] (N-glucan mannose isomer 5A1,2) + 4 beta-D-mannose</text>
        <dbReference type="Rhea" id="RHEA:56008"/>
        <dbReference type="Rhea" id="RHEA-COMP:14356"/>
        <dbReference type="Rhea" id="RHEA-COMP:14367"/>
        <dbReference type="ChEBI" id="CHEBI:15377"/>
        <dbReference type="ChEBI" id="CHEBI:28563"/>
        <dbReference type="ChEBI" id="CHEBI:59087"/>
        <dbReference type="ChEBI" id="CHEBI:139493"/>
        <dbReference type="EC" id="3.2.1.113"/>
    </reaction>
</comment>
<evidence type="ECO:0000313" key="16">
    <source>
        <dbReference type="Proteomes" id="UP000002748"/>
    </source>
</evidence>
<dbReference type="PRINTS" id="PR00747">
    <property type="entry name" value="GLYHDRLASE47"/>
</dbReference>
<evidence type="ECO:0000256" key="11">
    <source>
        <dbReference type="PIRSR" id="PIRSR601382-2"/>
    </source>
</evidence>
<dbReference type="InterPro" id="IPR001382">
    <property type="entry name" value="Glyco_hydro_47"/>
</dbReference>
<evidence type="ECO:0000256" key="3">
    <source>
        <dbReference type="ARBA" id="ARBA00007658"/>
    </source>
</evidence>
<evidence type="ECO:0000256" key="13">
    <source>
        <dbReference type="RuleBase" id="RU361193"/>
    </source>
</evidence>
<comment type="cofactor">
    <cofactor evidence="1 11">
        <name>Ca(2+)</name>
        <dbReference type="ChEBI" id="CHEBI:29108"/>
    </cofactor>
</comment>
<dbReference type="GO" id="GO:0005509">
    <property type="term" value="F:calcium ion binding"/>
    <property type="evidence" value="ECO:0007669"/>
    <property type="project" value="InterPro"/>
</dbReference>
<dbReference type="GO" id="GO:0005783">
    <property type="term" value="C:endoplasmic reticulum"/>
    <property type="evidence" value="ECO:0007669"/>
    <property type="project" value="TreeGrafter"/>
</dbReference>
<dbReference type="GO" id="GO:0005975">
    <property type="term" value="P:carbohydrate metabolic process"/>
    <property type="evidence" value="ECO:0007669"/>
    <property type="project" value="InterPro"/>
</dbReference>
<name>J6FA17_TRIAS</name>
<keyword evidence="4 11" id="KW-0479">Metal-binding</keyword>
<dbReference type="Pfam" id="PF01532">
    <property type="entry name" value="Glyco_hydro_47"/>
    <property type="match status" value="1"/>
</dbReference>
<dbReference type="VEuPathDB" id="FungiDB:A1Q1_06697"/>
<feature type="binding site" evidence="11">
    <location>
        <position position="551"/>
    </location>
    <ligand>
        <name>Ca(2+)</name>
        <dbReference type="ChEBI" id="CHEBI:29108"/>
    </ligand>
</feature>
<dbReference type="RefSeq" id="XP_014183221.1">
    <property type="nucleotide sequence ID" value="XM_014327746.1"/>
</dbReference>
<dbReference type="InterPro" id="IPR036026">
    <property type="entry name" value="Seven-hairpin_glycosidases"/>
</dbReference>
<comment type="caution">
    <text evidence="15">The sequence shown here is derived from an EMBL/GenBank/DDBJ whole genome shotgun (WGS) entry which is preliminary data.</text>
</comment>
<feature type="region of interest" description="Disordered" evidence="14">
    <location>
        <begin position="1"/>
        <end position="45"/>
    </location>
</feature>
<organism evidence="15 16">
    <name type="scientific">Trichosporon asahii var. asahii (strain ATCC 90039 / CBS 2479 / JCM 2466 / KCTC 7840 / NBRC 103889/ NCYC 2677 / UAMH 7654)</name>
    <name type="common">Yeast</name>
    <dbReference type="NCBI Taxonomy" id="1186058"/>
    <lineage>
        <taxon>Eukaryota</taxon>
        <taxon>Fungi</taxon>
        <taxon>Dikarya</taxon>
        <taxon>Basidiomycota</taxon>
        <taxon>Agaricomycotina</taxon>
        <taxon>Tremellomycetes</taxon>
        <taxon>Trichosporonales</taxon>
        <taxon>Trichosporonaceae</taxon>
        <taxon>Trichosporon</taxon>
    </lineage>
</organism>
<dbReference type="Gene3D" id="1.50.10.10">
    <property type="match status" value="1"/>
</dbReference>
<keyword evidence="13" id="KW-0326">Glycosidase</keyword>
<dbReference type="InterPro" id="IPR012341">
    <property type="entry name" value="6hp_glycosidase-like_sf"/>
</dbReference>
<comment type="pathway">
    <text evidence="2">Protein modification; protein glycosylation.</text>
</comment>
<dbReference type="GO" id="GO:0036503">
    <property type="term" value="P:ERAD pathway"/>
    <property type="evidence" value="ECO:0007669"/>
    <property type="project" value="UniProtKB-ARBA"/>
</dbReference>
<dbReference type="GO" id="GO:0004571">
    <property type="term" value="F:mannosyl-oligosaccharide 1,2-alpha-mannosidase activity"/>
    <property type="evidence" value="ECO:0007669"/>
    <property type="project" value="UniProtKB-EC"/>
</dbReference>
<dbReference type="OrthoDB" id="8118055at2759"/>
<protein>
    <recommendedName>
        <fullName evidence="13">alpha-1,2-Mannosidase</fullName>
        <ecNumber evidence="13">3.2.1.-</ecNumber>
    </recommendedName>
</protein>
<feature type="active site" description="Proton donor" evidence="10">
    <location>
        <position position="160"/>
    </location>
</feature>
<accession>J6FA17</accession>
<dbReference type="PANTHER" id="PTHR11742">
    <property type="entry name" value="MANNOSYL-OLIGOSACCHARIDE ALPHA-1,2-MANNOSIDASE-RELATED"/>
    <property type="match status" value="1"/>
</dbReference>
<evidence type="ECO:0000313" key="15">
    <source>
        <dbReference type="EMBL" id="EJT52067.1"/>
    </source>
</evidence>
<dbReference type="GeneID" id="25990209"/>
<dbReference type="InterPro" id="IPR050749">
    <property type="entry name" value="Glycosyl_Hydrolase_47"/>
</dbReference>
<evidence type="ECO:0000256" key="2">
    <source>
        <dbReference type="ARBA" id="ARBA00004922"/>
    </source>
</evidence>
<proteinExistence type="inferred from homology"/>
<evidence type="ECO:0000256" key="7">
    <source>
        <dbReference type="ARBA" id="ARBA00023157"/>
    </source>
</evidence>
<evidence type="ECO:0000256" key="12">
    <source>
        <dbReference type="PIRSR" id="PIRSR601382-3"/>
    </source>
</evidence>
<feature type="active site" evidence="10">
    <location>
        <position position="301"/>
    </location>
</feature>
<dbReference type="HOGENOM" id="CLU_003818_3_0_1"/>
<evidence type="ECO:0000256" key="9">
    <source>
        <dbReference type="ARBA" id="ARBA00048605"/>
    </source>
</evidence>
<evidence type="ECO:0000256" key="1">
    <source>
        <dbReference type="ARBA" id="ARBA00001913"/>
    </source>
</evidence>
<feature type="active site" evidence="10">
    <location>
        <position position="464"/>
    </location>
</feature>